<feature type="domain" description="Dyp-type peroxidase C-terminal" evidence="10">
    <location>
        <begin position="200"/>
        <end position="375"/>
    </location>
</feature>
<dbReference type="InterPro" id="IPR048328">
    <property type="entry name" value="Dyp_perox_C"/>
</dbReference>
<evidence type="ECO:0000259" key="9">
    <source>
        <dbReference type="Pfam" id="PF04261"/>
    </source>
</evidence>
<evidence type="ECO:0000256" key="8">
    <source>
        <dbReference type="ARBA" id="ARBA00025737"/>
    </source>
</evidence>
<feature type="domain" description="Dyp-type peroxidase N-terminal" evidence="9">
    <location>
        <begin position="51"/>
        <end position="192"/>
    </location>
</feature>
<dbReference type="InterPro" id="IPR011008">
    <property type="entry name" value="Dimeric_a/b-barrel"/>
</dbReference>
<keyword evidence="7" id="KW-0408">Iron</keyword>
<organism evidence="11 12">
    <name type="scientific">Actinomadura rubrobrunea</name>
    <dbReference type="NCBI Taxonomy" id="115335"/>
    <lineage>
        <taxon>Bacteria</taxon>
        <taxon>Bacillati</taxon>
        <taxon>Actinomycetota</taxon>
        <taxon>Actinomycetes</taxon>
        <taxon>Streptosporangiales</taxon>
        <taxon>Thermomonosporaceae</taxon>
        <taxon>Actinomadura</taxon>
    </lineage>
</organism>
<dbReference type="RefSeq" id="WP_106258319.1">
    <property type="nucleotide sequence ID" value="NZ_BSRZ01000002.1"/>
</dbReference>
<keyword evidence="3" id="KW-0349">Heme</keyword>
<protein>
    <submittedName>
        <fullName evidence="11">Peroxidase</fullName>
    </submittedName>
</protein>
<dbReference type="PANTHER" id="PTHR30521">
    <property type="entry name" value="DEFERROCHELATASE/PEROXIDASE"/>
    <property type="match status" value="1"/>
</dbReference>
<reference evidence="11" key="1">
    <citation type="submission" date="2023-02" db="EMBL/GenBank/DDBJ databases">
        <title>Actinomadura rubrobrunea NBRC 14622.</title>
        <authorList>
            <person name="Ichikawa N."/>
            <person name="Sato H."/>
            <person name="Tonouchi N."/>
        </authorList>
    </citation>
    <scope>NUCLEOTIDE SEQUENCE</scope>
    <source>
        <strain evidence="11">NBRC 14622</strain>
    </source>
</reference>
<comment type="similarity">
    <text evidence="8">Belongs to the DyP-type peroxidase family.</text>
</comment>
<comment type="caution">
    <text evidence="11">The sequence shown here is derived from an EMBL/GenBank/DDBJ whole genome shotgun (WGS) entry which is preliminary data.</text>
</comment>
<dbReference type="NCBIfam" id="TIGR01413">
    <property type="entry name" value="Dyp_perox_fam"/>
    <property type="match status" value="1"/>
</dbReference>
<sequence length="387" mass="42109">MDRNPTRRALFVGGAAAAVAAAAACRADRRADRPAAPARTPDVVPFHGAHQAGIATPPQVHAVFVAFDLRPGTDRAALGRLMRLLTDDARRLTAGRQGLADAQPELADRPARLTVTFGFGPGLFAKAKLRDRQPRLDLPRFSIDRLEDRWSGGDLLVQLCADDAVTLAHALRLIVKDARDFAAVRWTQRGFRRNQPAGQTQRNLMGQLDGTVQPADLDKAVWISDGPEWLRGGTVMVLRRISMDLEKWDEADEGAKAFAVGRDLRTGAPLTGKAEHDEPDFTAKDELGFPVISDNAHIRLARAADPALRMLRRGYNYDESISRDGVADSGLLFVSYQADLHRQFVPVQRRLAASDLLNLWTTPVGSAVFALPPGCGPGGWIGETLLA</sequence>
<evidence type="ECO:0000256" key="7">
    <source>
        <dbReference type="ARBA" id="ARBA00023004"/>
    </source>
</evidence>
<evidence type="ECO:0000259" key="10">
    <source>
        <dbReference type="Pfam" id="PF20628"/>
    </source>
</evidence>
<gene>
    <name evidence="11" type="ORF">Arub01_14400</name>
</gene>
<dbReference type="PROSITE" id="PS51318">
    <property type="entry name" value="TAT"/>
    <property type="match status" value="1"/>
</dbReference>
<evidence type="ECO:0000256" key="4">
    <source>
        <dbReference type="ARBA" id="ARBA00022723"/>
    </source>
</evidence>
<dbReference type="GO" id="GO:0004601">
    <property type="term" value="F:peroxidase activity"/>
    <property type="evidence" value="ECO:0007669"/>
    <property type="project" value="UniProtKB-KW"/>
</dbReference>
<dbReference type="InterPro" id="IPR048327">
    <property type="entry name" value="Dyp_perox_N"/>
</dbReference>
<dbReference type="PROSITE" id="PS51257">
    <property type="entry name" value="PROKAR_LIPOPROTEIN"/>
    <property type="match status" value="1"/>
</dbReference>
<dbReference type="InterPro" id="IPR006311">
    <property type="entry name" value="TAT_signal"/>
</dbReference>
<name>A0A9W6UT20_9ACTN</name>
<keyword evidence="4" id="KW-0479">Metal-binding</keyword>
<dbReference type="Proteomes" id="UP001165124">
    <property type="component" value="Unassembled WGS sequence"/>
</dbReference>
<dbReference type="GO" id="GO:0046872">
    <property type="term" value="F:metal ion binding"/>
    <property type="evidence" value="ECO:0007669"/>
    <property type="project" value="UniProtKB-KW"/>
</dbReference>
<dbReference type="Pfam" id="PF20628">
    <property type="entry name" value="Dyp_perox_C"/>
    <property type="match status" value="1"/>
</dbReference>
<evidence type="ECO:0000256" key="5">
    <source>
        <dbReference type="ARBA" id="ARBA00022729"/>
    </source>
</evidence>
<dbReference type="EMBL" id="BSRZ01000002">
    <property type="protein sequence ID" value="GLW63196.1"/>
    <property type="molecule type" value="Genomic_DNA"/>
</dbReference>
<accession>A0A9W6UT20</accession>
<dbReference type="GO" id="GO:0020037">
    <property type="term" value="F:heme binding"/>
    <property type="evidence" value="ECO:0007669"/>
    <property type="project" value="InterPro"/>
</dbReference>
<evidence type="ECO:0000313" key="12">
    <source>
        <dbReference type="Proteomes" id="UP001165124"/>
    </source>
</evidence>
<proteinExistence type="inferred from homology"/>
<evidence type="ECO:0000256" key="6">
    <source>
        <dbReference type="ARBA" id="ARBA00023002"/>
    </source>
</evidence>
<keyword evidence="6" id="KW-0560">Oxidoreductase</keyword>
<evidence type="ECO:0000256" key="1">
    <source>
        <dbReference type="ARBA" id="ARBA00001970"/>
    </source>
</evidence>
<comment type="cofactor">
    <cofactor evidence="1">
        <name>heme b</name>
        <dbReference type="ChEBI" id="CHEBI:60344"/>
    </cofactor>
</comment>
<dbReference type="PROSITE" id="PS51404">
    <property type="entry name" value="DYP_PEROXIDASE"/>
    <property type="match status" value="1"/>
</dbReference>
<evidence type="ECO:0000256" key="2">
    <source>
        <dbReference type="ARBA" id="ARBA00022559"/>
    </source>
</evidence>
<dbReference type="SUPFAM" id="SSF54909">
    <property type="entry name" value="Dimeric alpha+beta barrel"/>
    <property type="match status" value="1"/>
</dbReference>
<dbReference type="PANTHER" id="PTHR30521:SF4">
    <property type="entry name" value="DEFERROCHELATASE"/>
    <property type="match status" value="1"/>
</dbReference>
<keyword evidence="12" id="KW-1185">Reference proteome</keyword>
<keyword evidence="5" id="KW-0732">Signal</keyword>
<evidence type="ECO:0000256" key="3">
    <source>
        <dbReference type="ARBA" id="ARBA00022617"/>
    </source>
</evidence>
<dbReference type="Pfam" id="PF04261">
    <property type="entry name" value="Dyp_perox_N"/>
    <property type="match status" value="1"/>
</dbReference>
<evidence type="ECO:0000313" key="11">
    <source>
        <dbReference type="EMBL" id="GLW63196.1"/>
    </source>
</evidence>
<dbReference type="AlphaFoldDB" id="A0A9W6UT20"/>
<dbReference type="GO" id="GO:0005829">
    <property type="term" value="C:cytosol"/>
    <property type="evidence" value="ECO:0007669"/>
    <property type="project" value="TreeGrafter"/>
</dbReference>
<dbReference type="InterPro" id="IPR006314">
    <property type="entry name" value="Dyp_peroxidase"/>
</dbReference>
<keyword evidence="2 11" id="KW-0575">Peroxidase</keyword>